<feature type="binding site" description="axial binding residue" evidence="9">
    <location>
        <position position="347"/>
    </location>
    <ligand>
        <name>heme</name>
        <dbReference type="ChEBI" id="CHEBI:30413"/>
    </ligand>
    <ligandPart>
        <name>Fe</name>
        <dbReference type="ChEBI" id="CHEBI:18248"/>
    </ligandPart>
</feature>
<keyword evidence="7 10" id="KW-0503">Monooxygenase</keyword>
<dbReference type="EMBL" id="CAJNOU010001124">
    <property type="protein sequence ID" value="CAF1155504.1"/>
    <property type="molecule type" value="Genomic_DNA"/>
</dbReference>
<evidence type="ECO:0000256" key="3">
    <source>
        <dbReference type="ARBA" id="ARBA00022617"/>
    </source>
</evidence>
<dbReference type="FunFam" id="1.10.630.10:FF:000182">
    <property type="entry name" value="Cytochrome P450 3A4"/>
    <property type="match status" value="1"/>
</dbReference>
<evidence type="ECO:0000256" key="11">
    <source>
        <dbReference type="SAM" id="Phobius"/>
    </source>
</evidence>
<evidence type="ECO:0000313" key="14">
    <source>
        <dbReference type="EMBL" id="CAF1155504.1"/>
    </source>
</evidence>
<dbReference type="PRINTS" id="PR00463">
    <property type="entry name" value="EP450I"/>
</dbReference>
<dbReference type="SUPFAM" id="SSF48264">
    <property type="entry name" value="Cytochrome P450"/>
    <property type="match status" value="1"/>
</dbReference>
<dbReference type="GO" id="GO:0008395">
    <property type="term" value="F:steroid hydroxylase activity"/>
    <property type="evidence" value="ECO:0007669"/>
    <property type="project" value="TreeGrafter"/>
</dbReference>
<comment type="cofactor">
    <cofactor evidence="1 9">
        <name>heme</name>
        <dbReference type="ChEBI" id="CHEBI:30413"/>
    </cofactor>
</comment>
<evidence type="ECO:0000313" key="13">
    <source>
        <dbReference type="EMBL" id="CAF1112088.1"/>
    </source>
</evidence>
<dbReference type="Pfam" id="PF00067">
    <property type="entry name" value="p450"/>
    <property type="match status" value="1"/>
</dbReference>
<evidence type="ECO:0000256" key="1">
    <source>
        <dbReference type="ARBA" id="ARBA00001971"/>
    </source>
</evidence>
<dbReference type="PRINTS" id="PR00385">
    <property type="entry name" value="P450"/>
</dbReference>
<dbReference type="InterPro" id="IPR036396">
    <property type="entry name" value="Cyt_P450_sf"/>
</dbReference>
<proteinExistence type="inferred from homology"/>
<evidence type="ECO:0000256" key="2">
    <source>
        <dbReference type="ARBA" id="ARBA00010617"/>
    </source>
</evidence>
<comment type="caution">
    <text evidence="13">The sequence shown here is derived from an EMBL/GenBank/DDBJ whole genome shotgun (WGS) entry which is preliminary data.</text>
</comment>
<sequence>MQLFTANSHQWHRQRLVINPAFSAAKLKLMTPLVNECIESFMNKLSEKCEEQQEFNIYLIYKRLTMDVICRCAFGINTNMQTDIDNEYMHKAEAVTNENFENNPLIRLSYLMPWLIPVLSYIVIGQAIFMQFLHKWKKSAEELPRFWFVNRLRHVIDARVSSDETKRRIDLLQLMLDAATPNQIKNDNNGDVMSKKLHYDEVIINVFSFMIAGYETTSTALTYCTYILATQPTIQEKLRAEIDKHQDKNESDYDRIHNMIYLDLFIREVLRMFPIVPKTVLRECNTTTTVCGYIIEKGSVIQPDMFSLHYDADLWGPDDPNLFIPERHLTPRHPMAYMPFGQGPRNCVGMRFALVELKLCLTRLLCQYIILPGDEMEQKFKVHEKYERADKYYQETLSLFDQYLPIGYPDRIRARQKIATIERFYCCKSAMALEDYEDCL</sequence>
<protein>
    <recommendedName>
        <fullName evidence="16">Cytochrome P450</fullName>
    </recommendedName>
</protein>
<evidence type="ECO:0000256" key="10">
    <source>
        <dbReference type="RuleBase" id="RU000461"/>
    </source>
</evidence>
<dbReference type="InterPro" id="IPR017972">
    <property type="entry name" value="Cyt_P450_CS"/>
</dbReference>
<dbReference type="InterPro" id="IPR002401">
    <property type="entry name" value="Cyt_P450_E_grp-I"/>
</dbReference>
<dbReference type="OrthoDB" id="1470350at2759"/>
<name>A0A814PYL5_9BILA</name>
<keyword evidence="11" id="KW-0472">Membrane</keyword>
<dbReference type="PANTHER" id="PTHR24302:SF15">
    <property type="entry name" value="FATTY-ACID PEROXYGENASE"/>
    <property type="match status" value="1"/>
</dbReference>
<dbReference type="Gene3D" id="1.10.630.10">
    <property type="entry name" value="Cytochrome P450"/>
    <property type="match status" value="1"/>
</dbReference>
<dbReference type="PANTHER" id="PTHR24302">
    <property type="entry name" value="CYTOCHROME P450 FAMILY 3"/>
    <property type="match status" value="1"/>
</dbReference>
<keyword evidence="3 9" id="KW-0349">Heme</keyword>
<accession>A0A814PYL5</accession>
<evidence type="ECO:0000256" key="6">
    <source>
        <dbReference type="ARBA" id="ARBA00023004"/>
    </source>
</evidence>
<evidence type="ECO:0000256" key="4">
    <source>
        <dbReference type="ARBA" id="ARBA00022723"/>
    </source>
</evidence>
<dbReference type="InterPro" id="IPR001128">
    <property type="entry name" value="Cyt_P450"/>
</dbReference>
<dbReference type="GO" id="GO:0005506">
    <property type="term" value="F:iron ion binding"/>
    <property type="evidence" value="ECO:0007669"/>
    <property type="project" value="InterPro"/>
</dbReference>
<evidence type="ECO:0008006" key="16">
    <source>
        <dbReference type="Google" id="ProtNLM"/>
    </source>
</evidence>
<evidence type="ECO:0000313" key="15">
    <source>
        <dbReference type="Proteomes" id="UP000663864"/>
    </source>
</evidence>
<dbReference type="Proteomes" id="UP000663882">
    <property type="component" value="Unassembled WGS sequence"/>
</dbReference>
<dbReference type="EMBL" id="CAJNOT010000932">
    <property type="protein sequence ID" value="CAF1112088.1"/>
    <property type="molecule type" value="Genomic_DNA"/>
</dbReference>
<evidence type="ECO:0000256" key="8">
    <source>
        <dbReference type="ARBA" id="ARBA00043906"/>
    </source>
</evidence>
<organism evidence="13 15">
    <name type="scientific">Rotaria sordida</name>
    <dbReference type="NCBI Taxonomy" id="392033"/>
    <lineage>
        <taxon>Eukaryota</taxon>
        <taxon>Metazoa</taxon>
        <taxon>Spiralia</taxon>
        <taxon>Gnathifera</taxon>
        <taxon>Rotifera</taxon>
        <taxon>Eurotatoria</taxon>
        <taxon>Bdelloidea</taxon>
        <taxon>Philodinida</taxon>
        <taxon>Philodinidae</taxon>
        <taxon>Rotaria</taxon>
    </lineage>
</organism>
<keyword evidence="4 9" id="KW-0479">Metal-binding</keyword>
<comment type="function">
    <text evidence="8">Cytochromes P450 are a group of heme-thiolate monooxygenases. They oxidize a variety of structurally unrelated compounds, including steroids, fatty acids, and xenobiotics.</text>
</comment>
<evidence type="ECO:0000256" key="9">
    <source>
        <dbReference type="PIRSR" id="PIRSR602401-1"/>
    </source>
</evidence>
<dbReference type="Proteomes" id="UP000663889">
    <property type="component" value="Unassembled WGS sequence"/>
</dbReference>
<reference evidence="13" key="1">
    <citation type="submission" date="2021-02" db="EMBL/GenBank/DDBJ databases">
        <authorList>
            <person name="Nowell W R."/>
        </authorList>
    </citation>
    <scope>NUCLEOTIDE SEQUENCE</scope>
</reference>
<dbReference type="Proteomes" id="UP000663864">
    <property type="component" value="Unassembled WGS sequence"/>
</dbReference>
<dbReference type="AlphaFoldDB" id="A0A814PYL5"/>
<dbReference type="GO" id="GO:0016705">
    <property type="term" value="F:oxidoreductase activity, acting on paired donors, with incorporation or reduction of molecular oxygen"/>
    <property type="evidence" value="ECO:0007669"/>
    <property type="project" value="InterPro"/>
</dbReference>
<gene>
    <name evidence="12" type="ORF">RFH988_LOCUS16463</name>
    <name evidence="14" type="ORF">SEV965_LOCUS18686</name>
    <name evidence="13" type="ORF">ZHD862_LOCUS18171</name>
</gene>
<evidence type="ECO:0000256" key="5">
    <source>
        <dbReference type="ARBA" id="ARBA00023002"/>
    </source>
</evidence>
<keyword evidence="11" id="KW-0812">Transmembrane</keyword>
<keyword evidence="5 10" id="KW-0560">Oxidoreductase</keyword>
<dbReference type="EMBL" id="CAJNOO010000844">
    <property type="protein sequence ID" value="CAF1045815.1"/>
    <property type="molecule type" value="Genomic_DNA"/>
</dbReference>
<comment type="similarity">
    <text evidence="2 10">Belongs to the cytochrome P450 family.</text>
</comment>
<dbReference type="InterPro" id="IPR050705">
    <property type="entry name" value="Cytochrome_P450_3A"/>
</dbReference>
<feature type="transmembrane region" description="Helical" evidence="11">
    <location>
        <begin position="114"/>
        <end position="133"/>
    </location>
</feature>
<keyword evidence="11" id="KW-1133">Transmembrane helix</keyword>
<keyword evidence="6 9" id="KW-0408">Iron</keyword>
<dbReference type="GO" id="GO:0020037">
    <property type="term" value="F:heme binding"/>
    <property type="evidence" value="ECO:0007669"/>
    <property type="project" value="InterPro"/>
</dbReference>
<evidence type="ECO:0000256" key="7">
    <source>
        <dbReference type="ARBA" id="ARBA00023033"/>
    </source>
</evidence>
<evidence type="ECO:0000313" key="12">
    <source>
        <dbReference type="EMBL" id="CAF1045815.1"/>
    </source>
</evidence>
<dbReference type="PROSITE" id="PS00086">
    <property type="entry name" value="CYTOCHROME_P450"/>
    <property type="match status" value="1"/>
</dbReference>